<dbReference type="SUPFAM" id="SSF56112">
    <property type="entry name" value="Protein kinase-like (PK-like)"/>
    <property type="match status" value="1"/>
</dbReference>
<evidence type="ECO:0000259" key="5">
    <source>
        <dbReference type="PROSITE" id="PS50011"/>
    </source>
</evidence>
<dbReference type="Proteomes" id="UP000269276">
    <property type="component" value="Unassembled WGS sequence"/>
</dbReference>
<dbReference type="InterPro" id="IPR008271">
    <property type="entry name" value="Ser/Thr_kinase_AS"/>
</dbReference>
<evidence type="ECO:0000256" key="4">
    <source>
        <dbReference type="SAM" id="MobiDB-lite"/>
    </source>
</evidence>
<keyword evidence="2" id="KW-0072">Autophagy</keyword>
<dbReference type="GO" id="GO:0010506">
    <property type="term" value="P:regulation of autophagy"/>
    <property type="evidence" value="ECO:0007669"/>
    <property type="project" value="InterPro"/>
</dbReference>
<evidence type="ECO:0000313" key="6">
    <source>
        <dbReference type="EMBL" id="RMY65557.1"/>
    </source>
</evidence>
<dbReference type="Pfam" id="PF00069">
    <property type="entry name" value="Pkinase"/>
    <property type="match status" value="1"/>
</dbReference>
<dbReference type="InterPro" id="IPR011009">
    <property type="entry name" value="Kinase-like_dom_sf"/>
</dbReference>
<name>A0A3M7DND8_HORWE</name>
<dbReference type="GO" id="GO:0034045">
    <property type="term" value="C:phagophore assembly site membrane"/>
    <property type="evidence" value="ECO:0007669"/>
    <property type="project" value="UniProtKB-SubCell"/>
</dbReference>
<dbReference type="GO" id="GO:0006914">
    <property type="term" value="P:autophagy"/>
    <property type="evidence" value="ECO:0007669"/>
    <property type="project" value="UniProtKB-KW"/>
</dbReference>
<feature type="region of interest" description="Disordered" evidence="4">
    <location>
        <begin position="85"/>
        <end position="105"/>
    </location>
</feature>
<dbReference type="AlphaFoldDB" id="A0A3M7DND8"/>
<feature type="region of interest" description="Disordered" evidence="4">
    <location>
        <begin position="1"/>
        <end position="47"/>
    </location>
</feature>
<reference evidence="6 7" key="1">
    <citation type="journal article" date="2018" name="BMC Genomics">
        <title>Genomic evidence for intraspecific hybridization in a clonal and extremely halotolerant yeast.</title>
        <authorList>
            <person name="Gostincar C."/>
            <person name="Stajich J.E."/>
            <person name="Zupancic J."/>
            <person name="Zalar P."/>
            <person name="Gunde-Cimerman N."/>
        </authorList>
    </citation>
    <scope>NUCLEOTIDE SEQUENCE [LARGE SCALE GENOMIC DNA]</scope>
    <source>
        <strain evidence="6 7">EXF-2682</strain>
    </source>
</reference>
<proteinExistence type="predicted"/>
<dbReference type="PANTHER" id="PTHR24348:SF68">
    <property type="entry name" value="SERINE_THREONINE-PROTEIN KINASE ATG1C"/>
    <property type="match status" value="1"/>
</dbReference>
<dbReference type="GO" id="GO:0005524">
    <property type="term" value="F:ATP binding"/>
    <property type="evidence" value="ECO:0007669"/>
    <property type="project" value="InterPro"/>
</dbReference>
<accession>A0A3M7DND8</accession>
<dbReference type="GO" id="GO:0004674">
    <property type="term" value="F:protein serine/threonine kinase activity"/>
    <property type="evidence" value="ECO:0007669"/>
    <property type="project" value="InterPro"/>
</dbReference>
<evidence type="ECO:0000313" key="7">
    <source>
        <dbReference type="Proteomes" id="UP000269276"/>
    </source>
</evidence>
<dbReference type="Gene3D" id="1.10.510.10">
    <property type="entry name" value="Transferase(Phosphotransferase) domain 1"/>
    <property type="match status" value="1"/>
</dbReference>
<dbReference type="InterPro" id="IPR000719">
    <property type="entry name" value="Prot_kinase_dom"/>
</dbReference>
<evidence type="ECO:0000256" key="3">
    <source>
        <dbReference type="ARBA" id="ARBA00030237"/>
    </source>
</evidence>
<dbReference type="SMART" id="SM00220">
    <property type="entry name" value="S_TKc"/>
    <property type="match status" value="1"/>
</dbReference>
<gene>
    <name evidence="6" type="ORF">D0863_09049</name>
</gene>
<dbReference type="PANTHER" id="PTHR24348">
    <property type="entry name" value="SERINE/THREONINE-PROTEIN KINASE UNC-51-RELATED"/>
    <property type="match status" value="1"/>
</dbReference>
<dbReference type="PROSITE" id="PS00108">
    <property type="entry name" value="PROTEIN_KINASE_ST"/>
    <property type="match status" value="1"/>
</dbReference>
<sequence>MTEKSSPRASLELTPIESNGPANGDTASPPVTPVKTKELSDPARGDLGADSMSFDFSKIDYELARARCIGQGLWSKVWLADAKHPERRRPALPTPPSSPPKWTSSTTASSLFAVKKAARPDAAEVFKQETKVLTHLMRIDDASQYVVTFHGLDSRNSALVFEAVIGGSFEGLNNRLKQMTEVSRHLELVNLFPGLASDLVSGLEFLHDAGVVHADIKPANILLDISDHISLPKPVVRARYIDFSAAFRLDSDDSTENSGGTWDYMAPEQLRLQKDLNTPTFASDVWSLGISLLSLLVGDSPYTAACSGNLFMLREAIKTGDPLSFARVSPSVQKRMSAAQDFVDCCRLALQKDRQRRPTASAWKAWLGNHDLLV</sequence>
<evidence type="ECO:0000256" key="2">
    <source>
        <dbReference type="ARBA" id="ARBA00023006"/>
    </source>
</evidence>
<feature type="domain" description="Protein kinase" evidence="5">
    <location>
        <begin position="63"/>
        <end position="373"/>
    </location>
</feature>
<comment type="caution">
    <text evidence="6">The sequence shown here is derived from an EMBL/GenBank/DDBJ whole genome shotgun (WGS) entry which is preliminary data.</text>
</comment>
<dbReference type="PROSITE" id="PS50011">
    <property type="entry name" value="PROTEIN_KINASE_DOM"/>
    <property type="match status" value="1"/>
</dbReference>
<organism evidence="6 7">
    <name type="scientific">Hortaea werneckii</name>
    <name type="common">Black yeast</name>
    <name type="synonym">Cladosporium werneckii</name>
    <dbReference type="NCBI Taxonomy" id="91943"/>
    <lineage>
        <taxon>Eukaryota</taxon>
        <taxon>Fungi</taxon>
        <taxon>Dikarya</taxon>
        <taxon>Ascomycota</taxon>
        <taxon>Pezizomycotina</taxon>
        <taxon>Dothideomycetes</taxon>
        <taxon>Dothideomycetidae</taxon>
        <taxon>Mycosphaerellales</taxon>
        <taxon>Teratosphaeriaceae</taxon>
        <taxon>Hortaea</taxon>
    </lineage>
</organism>
<protein>
    <recommendedName>
        <fullName evidence="3">Autophagy-related protein 1</fullName>
    </recommendedName>
</protein>
<dbReference type="EMBL" id="QWIP01000349">
    <property type="protein sequence ID" value="RMY65557.1"/>
    <property type="molecule type" value="Genomic_DNA"/>
</dbReference>
<evidence type="ECO:0000256" key="1">
    <source>
        <dbReference type="ARBA" id="ARBA00004623"/>
    </source>
</evidence>
<dbReference type="InterPro" id="IPR045269">
    <property type="entry name" value="Atg1-like"/>
</dbReference>
<dbReference type="VEuPathDB" id="FungiDB:BTJ68_09535"/>
<comment type="subcellular location">
    <subcellularLocation>
        <location evidence="1">Preautophagosomal structure membrane</location>
        <topology evidence="1">Peripheral membrane protein</topology>
    </subcellularLocation>
</comment>
<dbReference type="OrthoDB" id="1668230at2759"/>
<feature type="compositionally biased region" description="Basic and acidic residues" evidence="4">
    <location>
        <begin position="35"/>
        <end position="44"/>
    </location>
</feature>